<comment type="caution">
    <text evidence="1">The sequence shown here is derived from an EMBL/GenBank/DDBJ whole genome shotgun (WGS) entry which is preliminary data.</text>
</comment>
<proteinExistence type="predicted"/>
<dbReference type="PaxDb" id="67767-A0A0J7KJ17"/>
<keyword evidence="2" id="KW-1185">Reference proteome</keyword>
<dbReference type="AlphaFoldDB" id="A0A0J7KJ17"/>
<dbReference type="Proteomes" id="UP000036403">
    <property type="component" value="Unassembled WGS sequence"/>
</dbReference>
<sequence>MESVLDPNTGHKVILSSEDNILSSDTLSSVKLWTLRPNAKRRIVAVRLDISNVFLLLYVASQSKSICTSHTGGWCPLDALLRLPLVPDASTNFLIRLLRLRVHRR</sequence>
<evidence type="ECO:0000313" key="1">
    <source>
        <dbReference type="EMBL" id="KMQ90423.1"/>
    </source>
</evidence>
<reference evidence="1 2" key="1">
    <citation type="submission" date="2015-04" db="EMBL/GenBank/DDBJ databases">
        <title>Lasius niger genome sequencing.</title>
        <authorList>
            <person name="Konorov E.A."/>
            <person name="Nikitin M.A."/>
            <person name="Kirill M.V."/>
            <person name="Chang P."/>
        </authorList>
    </citation>
    <scope>NUCLEOTIDE SEQUENCE [LARGE SCALE GENOMIC DNA]</scope>
    <source>
        <tissue evidence="1">Whole</tissue>
    </source>
</reference>
<gene>
    <name evidence="1" type="ORF">RF55_9826</name>
</gene>
<organism evidence="1 2">
    <name type="scientific">Lasius niger</name>
    <name type="common">Black garden ant</name>
    <dbReference type="NCBI Taxonomy" id="67767"/>
    <lineage>
        <taxon>Eukaryota</taxon>
        <taxon>Metazoa</taxon>
        <taxon>Ecdysozoa</taxon>
        <taxon>Arthropoda</taxon>
        <taxon>Hexapoda</taxon>
        <taxon>Insecta</taxon>
        <taxon>Pterygota</taxon>
        <taxon>Neoptera</taxon>
        <taxon>Endopterygota</taxon>
        <taxon>Hymenoptera</taxon>
        <taxon>Apocrita</taxon>
        <taxon>Aculeata</taxon>
        <taxon>Formicoidea</taxon>
        <taxon>Formicidae</taxon>
        <taxon>Formicinae</taxon>
        <taxon>Lasius</taxon>
        <taxon>Lasius</taxon>
    </lineage>
</organism>
<name>A0A0J7KJ17_LASNI</name>
<evidence type="ECO:0000313" key="2">
    <source>
        <dbReference type="Proteomes" id="UP000036403"/>
    </source>
</evidence>
<protein>
    <submittedName>
        <fullName evidence="1">Uncharacterized protein</fullName>
    </submittedName>
</protein>
<dbReference type="EMBL" id="LBMM01006654">
    <property type="protein sequence ID" value="KMQ90423.1"/>
    <property type="molecule type" value="Genomic_DNA"/>
</dbReference>
<accession>A0A0J7KJ17</accession>